<feature type="domain" description="VOC" evidence="3">
    <location>
        <begin position="12"/>
        <end position="141"/>
    </location>
</feature>
<evidence type="ECO:0000259" key="3">
    <source>
        <dbReference type="PROSITE" id="PS51819"/>
    </source>
</evidence>
<evidence type="ECO:0000313" key="4">
    <source>
        <dbReference type="EMBL" id="CAK9023194.1"/>
    </source>
</evidence>
<dbReference type="InterPro" id="IPR004360">
    <property type="entry name" value="Glyas_Fos-R_dOase_dom"/>
</dbReference>
<name>A0ABP0K9G6_9DINO</name>
<proteinExistence type="predicted"/>
<sequence length="239" mass="26223">MSTSGAPIRVKQIDHVTFVVKDLDASRQFYVDTLGMDEVPRPNFSFAGKWFQAGSTQIHLIAEHDDSGPAQVFIPEECRISRTRHIAFEVDDALAARDELVRRGHEIVAGPQHRPDGPTQITSWTRTATSLNSSRSTVRVRAGQPPPVIRDIDWPQIRTILYTQENPPTPVGITMSDMPKRMVVGALAVAGIVALAAITDLVLGVPFSGSEHSRTMDIIFLICAGIVGYLGWDALRDLS</sequence>
<dbReference type="InterPro" id="IPR029068">
    <property type="entry name" value="Glyas_Bleomycin-R_OHBP_Dase"/>
</dbReference>
<dbReference type="SUPFAM" id="SSF54593">
    <property type="entry name" value="Glyoxalase/Bleomycin resistance protein/Dihydroxybiphenyl dioxygenase"/>
    <property type="match status" value="1"/>
</dbReference>
<keyword evidence="5" id="KW-1185">Reference proteome</keyword>
<evidence type="ECO:0000313" key="5">
    <source>
        <dbReference type="Proteomes" id="UP001642464"/>
    </source>
</evidence>
<keyword evidence="2" id="KW-1133">Transmembrane helix</keyword>
<evidence type="ECO:0000256" key="2">
    <source>
        <dbReference type="SAM" id="Phobius"/>
    </source>
</evidence>
<gene>
    <name evidence="4" type="ORF">SCF082_LOCUS16114</name>
</gene>
<dbReference type="Gene3D" id="3.10.180.10">
    <property type="entry name" value="2,3-Dihydroxybiphenyl 1,2-Dioxygenase, domain 1"/>
    <property type="match status" value="1"/>
</dbReference>
<dbReference type="InterPro" id="IPR037523">
    <property type="entry name" value="VOC_core"/>
</dbReference>
<feature type="transmembrane region" description="Helical" evidence="2">
    <location>
        <begin position="183"/>
        <end position="206"/>
    </location>
</feature>
<keyword evidence="1" id="KW-0479">Metal-binding</keyword>
<feature type="transmembrane region" description="Helical" evidence="2">
    <location>
        <begin position="218"/>
        <end position="235"/>
    </location>
</feature>
<dbReference type="PROSITE" id="PS51819">
    <property type="entry name" value="VOC"/>
    <property type="match status" value="1"/>
</dbReference>
<dbReference type="PANTHER" id="PTHR21366:SF22">
    <property type="entry name" value="VOC DOMAIN-CONTAINING PROTEIN"/>
    <property type="match status" value="1"/>
</dbReference>
<dbReference type="InterPro" id="IPR050383">
    <property type="entry name" value="GlyoxalaseI/FosfomycinResist"/>
</dbReference>
<accession>A0ABP0K9G6</accession>
<dbReference type="PROSITE" id="PS00934">
    <property type="entry name" value="GLYOXALASE_I_1"/>
    <property type="match status" value="1"/>
</dbReference>
<keyword evidence="2" id="KW-0812">Transmembrane</keyword>
<dbReference type="InterPro" id="IPR018146">
    <property type="entry name" value="Glyoxalase_1_CS"/>
</dbReference>
<protein>
    <submittedName>
        <fullName evidence="4">Virulence protein</fullName>
    </submittedName>
</protein>
<organism evidence="4 5">
    <name type="scientific">Durusdinium trenchii</name>
    <dbReference type="NCBI Taxonomy" id="1381693"/>
    <lineage>
        <taxon>Eukaryota</taxon>
        <taxon>Sar</taxon>
        <taxon>Alveolata</taxon>
        <taxon>Dinophyceae</taxon>
        <taxon>Suessiales</taxon>
        <taxon>Symbiodiniaceae</taxon>
        <taxon>Durusdinium</taxon>
    </lineage>
</organism>
<dbReference type="PANTHER" id="PTHR21366">
    <property type="entry name" value="GLYOXALASE FAMILY PROTEIN"/>
    <property type="match status" value="1"/>
</dbReference>
<reference evidence="4 5" key="1">
    <citation type="submission" date="2024-02" db="EMBL/GenBank/DDBJ databases">
        <authorList>
            <person name="Chen Y."/>
            <person name="Shah S."/>
            <person name="Dougan E. K."/>
            <person name="Thang M."/>
            <person name="Chan C."/>
        </authorList>
    </citation>
    <scope>NUCLEOTIDE SEQUENCE [LARGE SCALE GENOMIC DNA]</scope>
</reference>
<dbReference type="Proteomes" id="UP001642464">
    <property type="component" value="Unassembled WGS sequence"/>
</dbReference>
<dbReference type="EMBL" id="CAXAMM010010364">
    <property type="protein sequence ID" value="CAK9023194.1"/>
    <property type="molecule type" value="Genomic_DNA"/>
</dbReference>
<keyword evidence="2" id="KW-0472">Membrane</keyword>
<comment type="caution">
    <text evidence="4">The sequence shown here is derived from an EMBL/GenBank/DDBJ whole genome shotgun (WGS) entry which is preliminary data.</text>
</comment>
<dbReference type="Pfam" id="PF00903">
    <property type="entry name" value="Glyoxalase"/>
    <property type="match status" value="1"/>
</dbReference>
<evidence type="ECO:0000256" key="1">
    <source>
        <dbReference type="ARBA" id="ARBA00022723"/>
    </source>
</evidence>